<name>A0A222G436_9GAMM</name>
<dbReference type="Proteomes" id="UP000202259">
    <property type="component" value="Chromosome"/>
</dbReference>
<protein>
    <recommendedName>
        <fullName evidence="3">Flagellar protein FlaG</fullName>
    </recommendedName>
</protein>
<dbReference type="Gene3D" id="3.30.160.170">
    <property type="entry name" value="FlaG-like"/>
    <property type="match status" value="1"/>
</dbReference>
<dbReference type="OrthoDB" id="5741693at2"/>
<dbReference type="InterPro" id="IPR035924">
    <property type="entry name" value="FlaG-like_sf"/>
</dbReference>
<dbReference type="InterPro" id="IPR005186">
    <property type="entry name" value="FlaG"/>
</dbReference>
<reference evidence="1 2" key="1">
    <citation type="submission" date="2017-08" db="EMBL/GenBank/DDBJ databases">
        <title>Complete genome of Colwellia sp. NB097-1, a psychrophile bacterium ioslated from Bering Sea.</title>
        <authorList>
            <person name="Chen X."/>
        </authorList>
    </citation>
    <scope>NUCLEOTIDE SEQUENCE [LARGE SCALE GENOMIC DNA]</scope>
    <source>
        <strain evidence="1 2">NB097-1</strain>
    </source>
</reference>
<sequence length="141" mass="15449">MNVPNSVNISANSIKPTSVELANDKAKQATLNEQSIEKLAKNALEKKENLAVENKANVEEASKAIAMTPDQLEKVAQQLQDFMGEMNRSLEFLVDKDSGRDVIKVLDKGTGELVKQYPSEEVLTMISKLSNVTGSLIDTEI</sequence>
<organism evidence="1 2">
    <name type="scientific">Cognaticolwellia beringensis</name>
    <dbReference type="NCBI Taxonomy" id="1967665"/>
    <lineage>
        <taxon>Bacteria</taxon>
        <taxon>Pseudomonadati</taxon>
        <taxon>Pseudomonadota</taxon>
        <taxon>Gammaproteobacteria</taxon>
        <taxon>Alteromonadales</taxon>
        <taxon>Colwelliaceae</taxon>
        <taxon>Cognaticolwellia</taxon>
    </lineage>
</organism>
<evidence type="ECO:0008006" key="3">
    <source>
        <dbReference type="Google" id="ProtNLM"/>
    </source>
</evidence>
<evidence type="ECO:0000313" key="1">
    <source>
        <dbReference type="EMBL" id="ASP46579.1"/>
    </source>
</evidence>
<keyword evidence="2" id="KW-1185">Reference proteome</keyword>
<dbReference type="KEGG" id="cber:B5D82_01555"/>
<accession>A0A222G436</accession>
<dbReference type="EMBL" id="CP020465">
    <property type="protein sequence ID" value="ASP46579.1"/>
    <property type="molecule type" value="Genomic_DNA"/>
</dbReference>
<dbReference type="SUPFAM" id="SSF160214">
    <property type="entry name" value="FlaG-like"/>
    <property type="match status" value="1"/>
</dbReference>
<dbReference type="PANTHER" id="PTHR37166:SF1">
    <property type="entry name" value="PROTEIN FLAG"/>
    <property type="match status" value="1"/>
</dbReference>
<dbReference type="PANTHER" id="PTHR37166">
    <property type="entry name" value="PROTEIN FLAG"/>
    <property type="match status" value="1"/>
</dbReference>
<gene>
    <name evidence="1" type="ORF">B5D82_01555</name>
</gene>
<proteinExistence type="predicted"/>
<evidence type="ECO:0000313" key="2">
    <source>
        <dbReference type="Proteomes" id="UP000202259"/>
    </source>
</evidence>
<dbReference type="AlphaFoldDB" id="A0A222G436"/>
<dbReference type="Pfam" id="PF03646">
    <property type="entry name" value="FlaG"/>
    <property type="match status" value="1"/>
</dbReference>
<dbReference type="RefSeq" id="WP_081148672.1">
    <property type="nucleotide sequence ID" value="NZ_CP020465.1"/>
</dbReference>